<keyword evidence="12" id="KW-1185">Reference proteome</keyword>
<evidence type="ECO:0000313" key="12">
    <source>
        <dbReference type="Proteomes" id="UP000439903"/>
    </source>
</evidence>
<organism evidence="11 12">
    <name type="scientific">Gigaspora margarita</name>
    <dbReference type="NCBI Taxonomy" id="4874"/>
    <lineage>
        <taxon>Eukaryota</taxon>
        <taxon>Fungi</taxon>
        <taxon>Fungi incertae sedis</taxon>
        <taxon>Mucoromycota</taxon>
        <taxon>Glomeromycotina</taxon>
        <taxon>Glomeromycetes</taxon>
        <taxon>Diversisporales</taxon>
        <taxon>Gigasporaceae</taxon>
        <taxon>Gigaspora</taxon>
    </lineage>
</organism>
<keyword evidence="7 10" id="KW-0472">Membrane</keyword>
<dbReference type="GO" id="GO:0005787">
    <property type="term" value="C:signal peptidase complex"/>
    <property type="evidence" value="ECO:0007669"/>
    <property type="project" value="InterPro"/>
</dbReference>
<dbReference type="PANTHER" id="PTHR13085">
    <property type="entry name" value="MICROSOMAL SIGNAL PEPTIDASE 25 KDA SUBUNIT"/>
    <property type="match status" value="1"/>
</dbReference>
<comment type="caution">
    <text evidence="11">The sequence shown here is derived from an EMBL/GenBank/DDBJ whole genome shotgun (WGS) entry which is preliminary data.</text>
</comment>
<sequence length="216" mass="25061">MSDPKTEHEEEEQPLVEEIEEEEEEEEEEDKEEPIKVNNSNLVELKNACDDYIQKYFNTKTEFIQNHKHTDFKLILGYLSCAFALYGGYYGQVTPFNESKEITFICVVVYFVLNVILVIHTFLFEKDIIFLGEKITSDTKERLTIHTNTKKYSDIYNITFEFHENNSSGKPINGKCNTSKSFGNWFDVNGLMNTELFEKELANGLAIARSGKLHLQ</sequence>
<comment type="similarity">
    <text evidence="2">Belongs to the SPCS2 family.</text>
</comment>
<evidence type="ECO:0000256" key="6">
    <source>
        <dbReference type="ARBA" id="ARBA00022989"/>
    </source>
</evidence>
<dbReference type="Proteomes" id="UP000439903">
    <property type="component" value="Unassembled WGS sequence"/>
</dbReference>
<dbReference type="EMBL" id="WTPW01001751">
    <property type="protein sequence ID" value="KAF0416418.1"/>
    <property type="molecule type" value="Genomic_DNA"/>
</dbReference>
<accession>A0A8H3X6T1</accession>
<evidence type="ECO:0000256" key="4">
    <source>
        <dbReference type="ARBA" id="ARBA00022692"/>
    </source>
</evidence>
<evidence type="ECO:0000256" key="5">
    <source>
        <dbReference type="ARBA" id="ARBA00022824"/>
    </source>
</evidence>
<keyword evidence="4 10" id="KW-0812">Transmembrane</keyword>
<evidence type="ECO:0000256" key="2">
    <source>
        <dbReference type="ARBA" id="ARBA00007324"/>
    </source>
</evidence>
<dbReference type="GO" id="GO:0045047">
    <property type="term" value="P:protein targeting to ER"/>
    <property type="evidence" value="ECO:0007669"/>
    <property type="project" value="TreeGrafter"/>
</dbReference>
<evidence type="ECO:0000313" key="11">
    <source>
        <dbReference type="EMBL" id="KAF0416418.1"/>
    </source>
</evidence>
<feature type="transmembrane region" description="Helical" evidence="10">
    <location>
        <begin position="102"/>
        <end position="124"/>
    </location>
</feature>
<keyword evidence="6 10" id="KW-1133">Transmembrane helix</keyword>
<evidence type="ECO:0000256" key="7">
    <source>
        <dbReference type="ARBA" id="ARBA00023136"/>
    </source>
</evidence>
<reference evidence="11 12" key="1">
    <citation type="journal article" date="2019" name="Environ. Microbiol.">
        <title>At the nexus of three kingdoms: the genome of the mycorrhizal fungus Gigaspora margarita provides insights into plant, endobacterial and fungal interactions.</title>
        <authorList>
            <person name="Venice F."/>
            <person name="Ghignone S."/>
            <person name="Salvioli di Fossalunga A."/>
            <person name="Amselem J."/>
            <person name="Novero M."/>
            <person name="Xianan X."/>
            <person name="Sedzielewska Toro K."/>
            <person name="Morin E."/>
            <person name="Lipzen A."/>
            <person name="Grigoriev I.V."/>
            <person name="Henrissat B."/>
            <person name="Martin F.M."/>
            <person name="Bonfante P."/>
        </authorList>
    </citation>
    <scope>NUCLEOTIDE SEQUENCE [LARGE SCALE GENOMIC DNA]</scope>
    <source>
        <strain evidence="11 12">BEG34</strain>
    </source>
</reference>
<dbReference type="GO" id="GO:0006465">
    <property type="term" value="P:signal peptide processing"/>
    <property type="evidence" value="ECO:0007669"/>
    <property type="project" value="InterPro"/>
</dbReference>
<evidence type="ECO:0000256" key="8">
    <source>
        <dbReference type="ARBA" id="ARBA00045608"/>
    </source>
</evidence>
<name>A0A8H3X6T1_GIGMA</name>
<dbReference type="Pfam" id="PF06703">
    <property type="entry name" value="SPC25"/>
    <property type="match status" value="1"/>
</dbReference>
<dbReference type="PANTHER" id="PTHR13085:SF0">
    <property type="entry name" value="SIGNAL PEPTIDASE COMPLEX SUBUNIT 2"/>
    <property type="match status" value="1"/>
</dbReference>
<dbReference type="AlphaFoldDB" id="A0A8H3X6T1"/>
<keyword evidence="5" id="KW-0256">Endoplasmic reticulum</keyword>
<comment type="subcellular location">
    <subcellularLocation>
        <location evidence="1">Endoplasmic reticulum membrane</location>
        <topology evidence="1">Multi-pass membrane protein</topology>
    </subcellularLocation>
</comment>
<feature type="transmembrane region" description="Helical" evidence="10">
    <location>
        <begin position="72"/>
        <end position="90"/>
    </location>
</feature>
<comment type="function">
    <text evidence="8">Component of the signal peptidase complex (SPC) which catalyzes the cleavage of N-terminal signal sequences from nascent proteins as they are translocated into the lumen of the endoplasmic reticulum. Enhances the enzymatic activity of SPC and facilitates the interactions between different components of the translocation site.</text>
</comment>
<evidence type="ECO:0000256" key="1">
    <source>
        <dbReference type="ARBA" id="ARBA00004477"/>
    </source>
</evidence>
<feature type="compositionally biased region" description="Acidic residues" evidence="9">
    <location>
        <begin position="9"/>
        <end position="32"/>
    </location>
</feature>
<proteinExistence type="inferred from homology"/>
<evidence type="ECO:0000256" key="10">
    <source>
        <dbReference type="SAM" id="Phobius"/>
    </source>
</evidence>
<dbReference type="InterPro" id="IPR009582">
    <property type="entry name" value="Spc2/SPCS2"/>
</dbReference>
<protein>
    <recommendedName>
        <fullName evidence="3">Signal peptidase complex subunit 2</fullName>
    </recommendedName>
</protein>
<evidence type="ECO:0000256" key="3">
    <source>
        <dbReference type="ARBA" id="ARBA00017057"/>
    </source>
</evidence>
<dbReference type="OrthoDB" id="29558at2759"/>
<evidence type="ECO:0000256" key="9">
    <source>
        <dbReference type="SAM" id="MobiDB-lite"/>
    </source>
</evidence>
<gene>
    <name evidence="11" type="ORF">F8M41_007454</name>
</gene>
<feature type="region of interest" description="Disordered" evidence="9">
    <location>
        <begin position="1"/>
        <end position="36"/>
    </location>
</feature>